<dbReference type="EMBL" id="DQ786990">
    <property type="protein sequence ID" value="ABI23478.1"/>
    <property type="molecule type" value="Genomic_DNA"/>
</dbReference>
<dbReference type="OrthoDB" id="541115at2"/>
<accession>Q0GPL9</accession>
<dbReference type="HOGENOM" id="CLU_177775_0_0_3"/>
<evidence type="ECO:0000313" key="2">
    <source>
        <dbReference type="EMBL" id="ABI23478.1"/>
    </source>
</evidence>
<gene>
    <name evidence="3" type="ordered locus">P9515_08931</name>
</gene>
<proteinExistence type="predicted"/>
<reference evidence="3 4" key="3">
    <citation type="journal article" date="2007" name="PLoS Genet.">
        <title>Patterns and implications of gene gain and loss in the evolution of Prochlorococcus.</title>
        <authorList>
            <person name="Kettler G.C."/>
            <person name="Martiny A.C."/>
            <person name="Huang K."/>
            <person name="Zucker J."/>
            <person name="Coleman M.L."/>
            <person name="Rodrigue S."/>
            <person name="Chen F."/>
            <person name="Lapidus A."/>
            <person name="Ferriera S."/>
            <person name="Johnson J."/>
            <person name="Steglich C."/>
            <person name="Church G.M."/>
            <person name="Richardson P."/>
            <person name="Chisholm S.W."/>
        </authorList>
    </citation>
    <scope>NUCLEOTIDE SEQUENCE [LARGE SCALE GENOMIC DNA]</scope>
    <source>
        <strain evidence="3 4">MIT 9515</strain>
    </source>
</reference>
<evidence type="ECO:0000256" key="1">
    <source>
        <dbReference type="SAM" id="Phobius"/>
    </source>
</evidence>
<dbReference type="Proteomes" id="UP000001589">
    <property type="component" value="Chromosome"/>
</dbReference>
<dbReference type="GeneID" id="60200654"/>
<evidence type="ECO:0000313" key="4">
    <source>
        <dbReference type="Proteomes" id="UP000001589"/>
    </source>
</evidence>
<name>Q0GPL9_PROM5</name>
<keyword evidence="1" id="KW-0472">Membrane</keyword>
<dbReference type="EMBL" id="CP000552">
    <property type="protein sequence ID" value="ABM72100.1"/>
    <property type="molecule type" value="Genomic_DNA"/>
</dbReference>
<protein>
    <submittedName>
        <fullName evidence="2">Uncharacterized protein</fullName>
    </submittedName>
</protein>
<dbReference type="KEGG" id="pmc:P9515_08931"/>
<sequence>MSEEKKDTNKCGGKNKAMLAYGVIQLGSTVISAVALAAIAFGFCSVKKESKVFNECVAERVEKMGDMQSEAVRYCNGG</sequence>
<keyword evidence="1" id="KW-0812">Transmembrane</keyword>
<keyword evidence="1" id="KW-1133">Transmembrane helix</keyword>
<organism evidence="2">
    <name type="scientific">Prochlorococcus marinus (strain MIT 9515)</name>
    <dbReference type="NCBI Taxonomy" id="167542"/>
    <lineage>
        <taxon>Bacteria</taxon>
        <taxon>Bacillati</taxon>
        <taxon>Cyanobacteriota</taxon>
        <taxon>Cyanophyceae</taxon>
        <taxon>Synechococcales</taxon>
        <taxon>Prochlorococcaceae</taxon>
        <taxon>Prochlorococcus</taxon>
    </lineage>
</organism>
<feature type="transmembrane region" description="Helical" evidence="1">
    <location>
        <begin position="20"/>
        <end position="44"/>
    </location>
</feature>
<reference evidence="3" key="2">
    <citation type="submission" date="2006-11" db="EMBL/GenBank/DDBJ databases">
        <authorList>
            <person name="Chisholm S."/>
            <person name="Huang K."/>
            <person name="Martiny A."/>
            <person name="Kettler G."/>
            <person name="Coleman M."/>
            <person name="Keller K."/>
            <person name="Arkin A."/>
            <person name="Coe A."/>
            <person name="Rodrigue S."/>
            <person name="Ferriera S."/>
            <person name="Johnson J."/>
            <person name="Kravitz S."/>
            <person name="Beeson K."/>
            <person name="Sutton G."/>
            <person name="Rogers Y.-H."/>
            <person name="Friedman R."/>
            <person name="Frazier M."/>
            <person name="Venter J.C."/>
        </authorList>
    </citation>
    <scope>NUCLEOTIDE SEQUENCE</scope>
    <source>
        <strain evidence="3">MIT 9515</strain>
    </source>
</reference>
<evidence type="ECO:0000313" key="3">
    <source>
        <dbReference type="EMBL" id="ABM72100.1"/>
    </source>
</evidence>
<dbReference type="RefSeq" id="WP_011820204.1">
    <property type="nucleotide sequence ID" value="NC_008817.1"/>
</dbReference>
<dbReference type="AlphaFoldDB" id="Q0GPL9"/>
<reference evidence="2" key="1">
    <citation type="journal article" date="2006" name="Proc. Natl. Acad. Sci. U.S.A.">
        <title>Phosphate acquisition genes in Prochlorococcus ecotypes: evidence for genome-wide adaptation.</title>
        <authorList>
            <person name="Martiny A.C."/>
            <person name="Coleman M.L."/>
            <person name="Chisholm S.W."/>
        </authorList>
    </citation>
    <scope>NUCLEOTIDE SEQUENCE</scope>
    <source>
        <strain evidence="2">MIT 9515</strain>
    </source>
</reference>